<dbReference type="EC" id="2.3.2.27" evidence="2"/>
<feature type="transmembrane region" description="Helical" evidence="7">
    <location>
        <begin position="48"/>
        <end position="70"/>
    </location>
</feature>
<feature type="transmembrane region" description="Helical" evidence="7">
    <location>
        <begin position="133"/>
        <end position="151"/>
    </location>
</feature>
<feature type="region of interest" description="Disordered" evidence="6">
    <location>
        <begin position="883"/>
        <end position="908"/>
    </location>
</feature>
<feature type="compositionally biased region" description="Basic and acidic residues" evidence="6">
    <location>
        <begin position="292"/>
        <end position="302"/>
    </location>
</feature>
<feature type="transmembrane region" description="Helical" evidence="7">
    <location>
        <begin position="157"/>
        <end position="176"/>
    </location>
</feature>
<feature type="compositionally biased region" description="Polar residues" evidence="6">
    <location>
        <begin position="280"/>
        <end position="291"/>
    </location>
</feature>
<feature type="transmembrane region" description="Helical" evidence="7">
    <location>
        <begin position="227"/>
        <end position="245"/>
    </location>
</feature>
<organism evidence="8 9">
    <name type="scientific">Blattamonas nauphoetae</name>
    <dbReference type="NCBI Taxonomy" id="2049346"/>
    <lineage>
        <taxon>Eukaryota</taxon>
        <taxon>Metamonada</taxon>
        <taxon>Preaxostyla</taxon>
        <taxon>Oxymonadida</taxon>
        <taxon>Blattamonas</taxon>
    </lineage>
</organism>
<feature type="region of interest" description="Disordered" evidence="6">
    <location>
        <begin position="956"/>
        <end position="1129"/>
    </location>
</feature>
<dbReference type="PANTHER" id="PTHR46077">
    <property type="entry name" value="E3 UBIQUITIN-PROTEIN LIGASE TOPORS"/>
    <property type="match status" value="1"/>
</dbReference>
<protein>
    <recommendedName>
        <fullName evidence="2">RING-type E3 ubiquitin transferase</fullName>
        <ecNumber evidence="2">2.3.2.27</ecNumber>
    </recommendedName>
</protein>
<feature type="transmembrane region" description="Helical" evidence="7">
    <location>
        <begin position="1307"/>
        <end position="1332"/>
    </location>
</feature>
<keyword evidence="7" id="KW-0812">Transmembrane</keyword>
<feature type="transmembrane region" description="Helical" evidence="7">
    <location>
        <begin position="188"/>
        <end position="207"/>
    </location>
</feature>
<feature type="transmembrane region" description="Helical" evidence="7">
    <location>
        <begin position="823"/>
        <end position="845"/>
    </location>
</feature>
<feature type="region of interest" description="Disordered" evidence="6">
    <location>
        <begin position="280"/>
        <end position="302"/>
    </location>
</feature>
<feature type="transmembrane region" description="Helical" evidence="7">
    <location>
        <begin position="6"/>
        <end position="28"/>
    </location>
</feature>
<accession>A0ABQ9YES8</accession>
<dbReference type="Proteomes" id="UP001281761">
    <property type="component" value="Unassembled WGS sequence"/>
</dbReference>
<keyword evidence="4" id="KW-0805">Transcription regulation</keyword>
<gene>
    <name evidence="8" type="ORF">BLNAU_2764</name>
</gene>
<evidence type="ECO:0000313" key="9">
    <source>
        <dbReference type="Proteomes" id="UP001281761"/>
    </source>
</evidence>
<keyword evidence="9" id="KW-1185">Reference proteome</keyword>
<evidence type="ECO:0000256" key="1">
    <source>
        <dbReference type="ARBA" id="ARBA00000900"/>
    </source>
</evidence>
<keyword evidence="3" id="KW-0808">Transferase</keyword>
<feature type="transmembrane region" description="Helical" evidence="7">
    <location>
        <begin position="582"/>
        <end position="604"/>
    </location>
</feature>
<sequence>MKGYTYVLPIFISLSLVVLALFGVAIALSVFERISKPINLSVRSGLRYSIITICLTFSPATLGSLVGPLLCDRSGTYIFDPLRECFSGLNLFFFIAAVVVVIIFLGFSLDVVSFLPSPHMKHRGFFTTRSLSIPAFQHLCLLTITMLIHLFPDNTLLPVIIFSVCSLLLTLLYSHFIPYYHHITNQIVVAFYSALFVTSIAGLISYLNSNPETYTTSFSLVGRITFWIVYFVGVCVAVVLSLIFVHRRYFSFHVCKPPNFICPRLSKHERSDFHTVQILSSDRNTGPNDISEQQKEQPEERPLIRKYTSSWQIEASLRFMYHPKARHNTKLLHFSQRVYQHQTNGDLSDSRLLICAALFETSFAKNHTTAIKYLRQASTKFPSLFGQWLTFSLTKELKPLQMDQRQNTLFQSVSEDSFDGSIDGSIVERTRSSLSIEKQVLSAVQSANMCYSQLARKTYSLPRVYHHMKTSVDTGLRANVTLIRQLLQNPTQVELYVLWAQLQDCVFRDTDCTNLILKVVELIRESQNEKARKMKKDSTKDGDEDQEINPEISQEEARKKFMNVLKSVSINNYIRPRMKRKAILMIAGLVILIFTIALLAISAVQIQHSLDTQSTLLSLGRITFYSNVAATCVNDLYIHSLQNATLLDGYIQSKEKLKADCQMALTEINSLLLTALTSSASSLGIWSAKDSDSFKSEKVGFNMIQIQPNHAGRFDFKEEMVGLLDMVGQVVSSVEFLITSDYNNSSMSSNSDFSSLTPHIPLQSQHSRPHSLSSNVFTPTNLAVQLSTEMAFVLLNVPFGLTESAKYFMHRKVLQDNRSTDNLTITAIICFGAMIISIVVIVAFLCIVTCHMKAERKSVVIGMLSVDKEALQKHVTWTETWNEKDAKDKDNPFPIIRPPQTPIPGAQDEGKTIHVLPLTPITPTIYPAASFTHSEDPVTVAEEDTLDLVQKVLREIDEHEPEPVPNSNDSKETKEEAVEMVEEQSTPEKHKTHKKHRKNRRKKHRRKDESDQSNEFDLSERWKRKEEESTSSSSSDSSSDDSSSDTDSETDESNAESNSESTSSDSSADRRRRRKHKHKRHKHKSKHRHSKHKHKRSHKKDKHKHRNSTKSEVKPNTVDSNHWSDQKGTKEELPAILHQNPQPFSPVNFPQSIFNQQQSPIDPNQLLLQFATPLQQQTSYSPGNTLMSTVTTMDHLILAQNPINQDSVTTSQTEWSLKSTQPLLSNVQTTPDDDEEEKAKKRAEDELAFRQSMVFPQLNMDALDLSMSDELWGSLLERVDHLFKMQISSQRDVSRASPDDQMFGANWLFGILFVLLIVCGGIGFILAGFFVLRHAVHDAAAPTFIVALRNAAAFQMLYLSQQMVYGRSPLLDSPKSRGMNSTNVIGLSHSTNPVTNSTNHFTTDQASLFQLSVRMLEYFRSLNYVAIFGFEFGTISDTGLVHDSVVDSLQVPRMRGQFPNADKICLDTQSCLLYDEDNCVEGRMVGIGSVYYGLDNLIDTLITATSLLLGFDDPNTTTSHNSFHLDWRSQYYGQLYTIMTQDGRDGLDRYLGACVDGTITSLKSTRTFVLSMFVCGFVFQLLFLLLVMCGLVQKIDSEHQITMGMASFVGRTGKKTAIGQSKMGGWRSKGNLQAKDDDSHSIASTHSEELSVSEGSGDDDNG</sequence>
<feature type="compositionally biased region" description="Basic residues" evidence="6">
    <location>
        <begin position="990"/>
        <end position="1006"/>
    </location>
</feature>
<keyword evidence="7" id="KW-0472">Membrane</keyword>
<feature type="compositionally biased region" description="Basic and acidic residues" evidence="6">
    <location>
        <begin position="1018"/>
        <end position="1028"/>
    </location>
</feature>
<feature type="compositionally biased region" description="Low complexity" evidence="6">
    <location>
        <begin position="1055"/>
        <end position="1066"/>
    </location>
</feature>
<evidence type="ECO:0000313" key="8">
    <source>
        <dbReference type="EMBL" id="KAK2962104.1"/>
    </source>
</evidence>
<proteinExistence type="predicted"/>
<feature type="compositionally biased region" description="Acidic residues" evidence="6">
    <location>
        <begin position="1038"/>
        <end position="1054"/>
    </location>
</feature>
<evidence type="ECO:0000256" key="6">
    <source>
        <dbReference type="SAM" id="MobiDB-lite"/>
    </source>
</evidence>
<feature type="transmembrane region" description="Helical" evidence="7">
    <location>
        <begin position="1568"/>
        <end position="1592"/>
    </location>
</feature>
<evidence type="ECO:0000256" key="5">
    <source>
        <dbReference type="ARBA" id="ARBA00023163"/>
    </source>
</evidence>
<dbReference type="EMBL" id="JARBJD010000012">
    <property type="protein sequence ID" value="KAK2962104.1"/>
    <property type="molecule type" value="Genomic_DNA"/>
</dbReference>
<evidence type="ECO:0000256" key="3">
    <source>
        <dbReference type="ARBA" id="ARBA00022679"/>
    </source>
</evidence>
<keyword evidence="5" id="KW-0804">Transcription</keyword>
<keyword evidence="7" id="KW-1133">Transmembrane helix</keyword>
<comment type="catalytic activity">
    <reaction evidence="1">
        <text>S-ubiquitinyl-[E2 ubiquitin-conjugating enzyme]-L-cysteine + [acceptor protein]-L-lysine = [E2 ubiquitin-conjugating enzyme]-L-cysteine + N(6)-ubiquitinyl-[acceptor protein]-L-lysine.</text>
        <dbReference type="EC" id="2.3.2.27"/>
    </reaction>
</comment>
<name>A0ABQ9YES8_9EUKA</name>
<comment type="caution">
    <text evidence="8">The sequence shown here is derived from an EMBL/GenBank/DDBJ whole genome shotgun (WGS) entry which is preliminary data.</text>
</comment>
<dbReference type="PANTHER" id="PTHR46077:SF1">
    <property type="entry name" value="TOP1 BINDING ARGININE_SERINE RICH PROTEIN, E3 UBIQUITIN LIGASE"/>
    <property type="match status" value="1"/>
</dbReference>
<feature type="compositionally biased region" description="Basic residues" evidence="6">
    <location>
        <begin position="1070"/>
        <end position="1108"/>
    </location>
</feature>
<evidence type="ECO:0000256" key="7">
    <source>
        <dbReference type="SAM" id="Phobius"/>
    </source>
</evidence>
<evidence type="ECO:0000256" key="4">
    <source>
        <dbReference type="ARBA" id="ARBA00023015"/>
    </source>
</evidence>
<feature type="region of interest" description="Disordered" evidence="6">
    <location>
        <begin position="1619"/>
        <end position="1662"/>
    </location>
</feature>
<evidence type="ECO:0000256" key="2">
    <source>
        <dbReference type="ARBA" id="ARBA00012483"/>
    </source>
</evidence>
<feature type="transmembrane region" description="Helical" evidence="7">
    <location>
        <begin position="90"/>
        <end position="112"/>
    </location>
</feature>
<reference evidence="8 9" key="1">
    <citation type="journal article" date="2022" name="bioRxiv">
        <title>Genomics of Preaxostyla Flagellates Illuminates Evolutionary Transitions and the Path Towards Mitochondrial Loss.</title>
        <authorList>
            <person name="Novak L.V.F."/>
            <person name="Treitli S.C."/>
            <person name="Pyrih J."/>
            <person name="Halakuc P."/>
            <person name="Pipaliya S.V."/>
            <person name="Vacek V."/>
            <person name="Brzon O."/>
            <person name="Soukal P."/>
            <person name="Eme L."/>
            <person name="Dacks J.B."/>
            <person name="Karnkowska A."/>
            <person name="Elias M."/>
            <person name="Hampl V."/>
        </authorList>
    </citation>
    <scope>NUCLEOTIDE SEQUENCE [LARGE SCALE GENOMIC DNA]</scope>
    <source>
        <strain evidence="8">NAU3</strain>
        <tissue evidence="8">Gut</tissue>
    </source>
</reference>